<dbReference type="GO" id="GO:0005524">
    <property type="term" value="F:ATP binding"/>
    <property type="evidence" value="ECO:0007669"/>
    <property type="project" value="UniProtKB-UniRule"/>
</dbReference>
<evidence type="ECO:0000256" key="7">
    <source>
        <dbReference type="ARBA" id="ARBA00022614"/>
    </source>
</evidence>
<evidence type="ECO:0000256" key="21">
    <source>
        <dbReference type="PROSITE-ProRule" id="PRU10141"/>
    </source>
</evidence>
<reference evidence="24" key="2">
    <citation type="submission" date="2018-10" db="UniProtKB">
        <authorList>
            <consortium name="EnsemblPlants"/>
        </authorList>
    </citation>
    <scope>IDENTIFICATION</scope>
</reference>
<keyword evidence="12 21" id="KW-0547">Nucleotide-binding</keyword>
<dbReference type="EnsemblPlants" id="TraesCS5B02G393400.1">
    <property type="protein sequence ID" value="TraesCS5B02G393400.1"/>
    <property type="gene ID" value="TraesCS5B02G393400"/>
</dbReference>
<dbReference type="Gene3D" id="1.10.510.10">
    <property type="entry name" value="Transferase(Phosphotransferase) domain 1"/>
    <property type="match status" value="1"/>
</dbReference>
<feature type="binding site" evidence="21">
    <location>
        <position position="861"/>
    </location>
    <ligand>
        <name>ATP</name>
        <dbReference type="ChEBI" id="CHEBI:30616"/>
    </ligand>
</feature>
<evidence type="ECO:0000256" key="19">
    <source>
        <dbReference type="ARBA" id="ARBA00047899"/>
    </source>
</evidence>
<dbReference type="Pfam" id="PF13855">
    <property type="entry name" value="LRR_8"/>
    <property type="match status" value="3"/>
</dbReference>
<name>A0A3B6LRZ1_WHEAT</name>
<dbReference type="Gramene" id="TraesCS5B02G393400.1">
    <property type="protein sequence ID" value="TraesCS5B02G393400.1"/>
    <property type="gene ID" value="TraesCS5B02G393400"/>
</dbReference>
<dbReference type="InterPro" id="IPR050647">
    <property type="entry name" value="Plant_LRR-RLKs"/>
</dbReference>
<dbReference type="PROSITE" id="PS51450">
    <property type="entry name" value="LRR"/>
    <property type="match status" value="1"/>
</dbReference>
<evidence type="ECO:0000256" key="13">
    <source>
        <dbReference type="ARBA" id="ARBA00022777"/>
    </source>
</evidence>
<dbReference type="FunFam" id="3.80.10.10:FF:000101">
    <property type="entry name" value="LRR receptor-like serine/threonine-protein kinase ERECTA"/>
    <property type="match status" value="1"/>
</dbReference>
<evidence type="ECO:0000256" key="16">
    <source>
        <dbReference type="ARBA" id="ARBA00023136"/>
    </source>
</evidence>
<dbReference type="FunFam" id="3.80.10.10:FF:000317">
    <property type="entry name" value="Inactive leucine-rich repeat receptor-like protein kinase"/>
    <property type="match status" value="1"/>
</dbReference>
<evidence type="ECO:0000256" key="1">
    <source>
        <dbReference type="ARBA" id="ARBA00004251"/>
    </source>
</evidence>
<gene>
    <name evidence="24" type="primary">LOC123113320</name>
</gene>
<dbReference type="FunFam" id="3.80.10.10:FF:000095">
    <property type="entry name" value="LRR receptor-like serine/threonine-protein kinase GSO1"/>
    <property type="match status" value="1"/>
</dbReference>
<dbReference type="Pfam" id="PF00560">
    <property type="entry name" value="LRR_1"/>
    <property type="match status" value="8"/>
</dbReference>
<evidence type="ECO:0000256" key="4">
    <source>
        <dbReference type="ARBA" id="ARBA00022475"/>
    </source>
</evidence>
<keyword evidence="6" id="KW-0597">Phosphoprotein</keyword>
<evidence type="ECO:0000256" key="8">
    <source>
        <dbReference type="ARBA" id="ARBA00022679"/>
    </source>
</evidence>
<dbReference type="SUPFAM" id="SSF56112">
    <property type="entry name" value="Protein kinase-like (PK-like)"/>
    <property type="match status" value="1"/>
</dbReference>
<dbReference type="GO" id="GO:0004674">
    <property type="term" value="F:protein serine/threonine kinase activity"/>
    <property type="evidence" value="ECO:0007669"/>
    <property type="project" value="UniProtKB-KW"/>
</dbReference>
<evidence type="ECO:0000256" key="15">
    <source>
        <dbReference type="ARBA" id="ARBA00022989"/>
    </source>
</evidence>
<dbReference type="KEGG" id="taes:123113320"/>
<keyword evidence="9 22" id="KW-0812">Transmembrane</keyword>
<evidence type="ECO:0000313" key="25">
    <source>
        <dbReference type="Proteomes" id="UP000019116"/>
    </source>
</evidence>
<dbReference type="FunFam" id="1.10.510.10:FF:000358">
    <property type="entry name" value="Putative leucine-rich repeat receptor-like serine/threonine-protein kinase"/>
    <property type="match status" value="1"/>
</dbReference>
<dbReference type="PROSITE" id="PS00107">
    <property type="entry name" value="PROTEIN_KINASE_ATP"/>
    <property type="match status" value="1"/>
</dbReference>
<dbReference type="PROSITE" id="PS00108">
    <property type="entry name" value="PROTEIN_KINASE_ST"/>
    <property type="match status" value="1"/>
</dbReference>
<feature type="domain" description="Protein kinase" evidence="23">
    <location>
        <begin position="833"/>
        <end position="1116"/>
    </location>
</feature>
<dbReference type="Proteomes" id="UP000019116">
    <property type="component" value="Chromosome 5B"/>
</dbReference>
<organism evidence="24">
    <name type="scientific">Triticum aestivum</name>
    <name type="common">Wheat</name>
    <dbReference type="NCBI Taxonomy" id="4565"/>
    <lineage>
        <taxon>Eukaryota</taxon>
        <taxon>Viridiplantae</taxon>
        <taxon>Streptophyta</taxon>
        <taxon>Embryophyta</taxon>
        <taxon>Tracheophyta</taxon>
        <taxon>Spermatophyta</taxon>
        <taxon>Magnoliopsida</taxon>
        <taxon>Liliopsida</taxon>
        <taxon>Poales</taxon>
        <taxon>Poaceae</taxon>
        <taxon>BOP clade</taxon>
        <taxon>Pooideae</taxon>
        <taxon>Triticodae</taxon>
        <taxon>Triticeae</taxon>
        <taxon>Triticinae</taxon>
        <taxon>Triticum</taxon>
    </lineage>
</organism>
<reference evidence="24" key="1">
    <citation type="submission" date="2018-08" db="EMBL/GenBank/DDBJ databases">
        <authorList>
            <person name="Rossello M."/>
        </authorList>
    </citation>
    <scope>NUCLEOTIDE SEQUENCE [LARGE SCALE GENOMIC DNA]</scope>
    <source>
        <strain evidence="24">cv. Chinese Spring</strain>
    </source>
</reference>
<dbReference type="PANTHER" id="PTHR48056">
    <property type="entry name" value="LRR RECEPTOR-LIKE SERINE/THREONINE-PROTEIN KINASE-RELATED"/>
    <property type="match status" value="1"/>
</dbReference>
<dbReference type="OrthoDB" id="676979at2759"/>
<keyword evidence="8" id="KW-0808">Transferase</keyword>
<dbReference type="PROSITE" id="PS50011">
    <property type="entry name" value="PROTEIN_KINASE_DOM"/>
    <property type="match status" value="1"/>
</dbReference>
<keyword evidence="5" id="KW-0723">Serine/threonine-protein kinase</keyword>
<keyword evidence="15 22" id="KW-1133">Transmembrane helix</keyword>
<evidence type="ECO:0000256" key="20">
    <source>
        <dbReference type="ARBA" id="ARBA00048679"/>
    </source>
</evidence>
<keyword evidence="18" id="KW-0325">Glycoprotein</keyword>
<dbReference type="InterPro" id="IPR000719">
    <property type="entry name" value="Prot_kinase_dom"/>
</dbReference>
<dbReference type="GO" id="GO:0005886">
    <property type="term" value="C:plasma membrane"/>
    <property type="evidence" value="ECO:0007669"/>
    <property type="project" value="UniProtKB-SubCell"/>
</dbReference>
<keyword evidence="10" id="KW-0732">Signal</keyword>
<evidence type="ECO:0000256" key="22">
    <source>
        <dbReference type="SAM" id="Phobius"/>
    </source>
</evidence>
<dbReference type="InterPro" id="IPR032675">
    <property type="entry name" value="LRR_dom_sf"/>
</dbReference>
<dbReference type="Pfam" id="PF08263">
    <property type="entry name" value="LRRNT_2"/>
    <property type="match status" value="1"/>
</dbReference>
<dbReference type="SMART" id="SM00220">
    <property type="entry name" value="S_TKc"/>
    <property type="match status" value="1"/>
</dbReference>
<evidence type="ECO:0000313" key="24">
    <source>
        <dbReference type="EnsemblPlants" id="TraesCS5B02G393400.1"/>
    </source>
</evidence>
<evidence type="ECO:0000256" key="11">
    <source>
        <dbReference type="ARBA" id="ARBA00022737"/>
    </source>
</evidence>
<keyword evidence="7" id="KW-0433">Leucine-rich repeat</keyword>
<dbReference type="OMA" id="NCRYLKE"/>
<comment type="catalytic activity">
    <reaction evidence="20">
        <text>L-seryl-[protein] + ATP = O-phospho-L-seryl-[protein] + ADP + H(+)</text>
        <dbReference type="Rhea" id="RHEA:17989"/>
        <dbReference type="Rhea" id="RHEA-COMP:9863"/>
        <dbReference type="Rhea" id="RHEA-COMP:11604"/>
        <dbReference type="ChEBI" id="CHEBI:15378"/>
        <dbReference type="ChEBI" id="CHEBI:29999"/>
        <dbReference type="ChEBI" id="CHEBI:30616"/>
        <dbReference type="ChEBI" id="CHEBI:83421"/>
        <dbReference type="ChEBI" id="CHEBI:456216"/>
        <dbReference type="EC" id="2.7.11.1"/>
    </reaction>
</comment>
<dbReference type="InterPro" id="IPR013210">
    <property type="entry name" value="LRR_N_plant-typ"/>
</dbReference>
<evidence type="ECO:0000256" key="3">
    <source>
        <dbReference type="ARBA" id="ARBA00012513"/>
    </source>
</evidence>
<evidence type="ECO:0000256" key="6">
    <source>
        <dbReference type="ARBA" id="ARBA00022553"/>
    </source>
</evidence>
<dbReference type="InterPro" id="IPR017441">
    <property type="entry name" value="Protein_kinase_ATP_BS"/>
</dbReference>
<evidence type="ECO:0000256" key="18">
    <source>
        <dbReference type="ARBA" id="ARBA00023180"/>
    </source>
</evidence>
<dbReference type="SMART" id="SM00369">
    <property type="entry name" value="LRR_TYP"/>
    <property type="match status" value="12"/>
</dbReference>
<dbReference type="Gramene" id="TraesCS5B03G0980200.1">
    <property type="protein sequence ID" value="TraesCS5B03G0980200.1.CDS"/>
    <property type="gene ID" value="TraesCS5B03G0980200"/>
</dbReference>
<feature type="transmembrane region" description="Helical" evidence="22">
    <location>
        <begin position="772"/>
        <end position="797"/>
    </location>
</feature>
<dbReference type="CDD" id="cd14066">
    <property type="entry name" value="STKc_IRAK"/>
    <property type="match status" value="1"/>
</dbReference>
<dbReference type="GO" id="GO:0051606">
    <property type="term" value="P:detection of stimulus"/>
    <property type="evidence" value="ECO:0007669"/>
    <property type="project" value="UniProtKB-ARBA"/>
</dbReference>
<keyword evidence="14 21" id="KW-0067">ATP-binding</keyword>
<evidence type="ECO:0000256" key="14">
    <source>
        <dbReference type="ARBA" id="ARBA00022840"/>
    </source>
</evidence>
<evidence type="ECO:0000256" key="10">
    <source>
        <dbReference type="ARBA" id="ARBA00022729"/>
    </source>
</evidence>
<keyword evidence="11" id="KW-0677">Repeat</keyword>
<dbReference type="Gramene" id="TraesCAD_scaffold_056822_01G000200.1">
    <property type="protein sequence ID" value="TraesCAD_scaffold_056822_01G000200.1"/>
    <property type="gene ID" value="TraesCAD_scaffold_056822_01G000200"/>
</dbReference>
<proteinExistence type="inferred from homology"/>
<dbReference type="GO" id="GO:0004672">
    <property type="term" value="F:protein kinase activity"/>
    <property type="evidence" value="ECO:0000318"/>
    <property type="project" value="GO_Central"/>
</dbReference>
<dbReference type="Gramene" id="TraesCLE_scaffold_073618_01G000200.1">
    <property type="protein sequence ID" value="TraesCLE_scaffold_073618_01G000200.1"/>
    <property type="gene ID" value="TraesCLE_scaffold_073618_01G000200"/>
</dbReference>
<dbReference type="FunFam" id="3.30.200.20:FF:000661">
    <property type="entry name" value="Serine-threonine protein kinase plant-type"/>
    <property type="match status" value="1"/>
</dbReference>
<dbReference type="InterPro" id="IPR011009">
    <property type="entry name" value="Kinase-like_dom_sf"/>
</dbReference>
<dbReference type="InterPro" id="IPR003591">
    <property type="entry name" value="Leu-rich_rpt_typical-subtyp"/>
</dbReference>
<keyword evidence="4" id="KW-1003">Cell membrane</keyword>
<comment type="catalytic activity">
    <reaction evidence="19">
        <text>L-threonyl-[protein] + ATP = O-phospho-L-threonyl-[protein] + ADP + H(+)</text>
        <dbReference type="Rhea" id="RHEA:46608"/>
        <dbReference type="Rhea" id="RHEA-COMP:11060"/>
        <dbReference type="Rhea" id="RHEA-COMP:11605"/>
        <dbReference type="ChEBI" id="CHEBI:15378"/>
        <dbReference type="ChEBI" id="CHEBI:30013"/>
        <dbReference type="ChEBI" id="CHEBI:30616"/>
        <dbReference type="ChEBI" id="CHEBI:61977"/>
        <dbReference type="ChEBI" id="CHEBI:456216"/>
        <dbReference type="EC" id="2.7.11.1"/>
    </reaction>
</comment>
<dbReference type="STRING" id="4565.A0A3B6LRZ1"/>
<dbReference type="PaxDb" id="4565-Traes_5BL_63B6994AA.1"/>
<dbReference type="Gene3D" id="3.30.200.20">
    <property type="entry name" value="Phosphorylase Kinase, domain 1"/>
    <property type="match status" value="1"/>
</dbReference>
<keyword evidence="25" id="KW-1185">Reference proteome</keyword>
<dbReference type="AlphaFoldDB" id="A0A3B6LRZ1"/>
<keyword evidence="13" id="KW-0418">Kinase</keyword>
<dbReference type="FunFam" id="3.80.10.10:FF:000470">
    <property type="entry name" value="LRR receptor-like serine/threonine-protein kinase RPK2"/>
    <property type="match status" value="1"/>
</dbReference>
<evidence type="ECO:0000256" key="9">
    <source>
        <dbReference type="ARBA" id="ARBA00022692"/>
    </source>
</evidence>
<evidence type="ECO:0000256" key="12">
    <source>
        <dbReference type="ARBA" id="ARBA00022741"/>
    </source>
</evidence>
<dbReference type="SMR" id="A0A3B6LRZ1"/>
<evidence type="ECO:0000256" key="2">
    <source>
        <dbReference type="ARBA" id="ARBA00008684"/>
    </source>
</evidence>
<keyword evidence="16 22" id="KW-0472">Membrane</keyword>
<evidence type="ECO:0000256" key="17">
    <source>
        <dbReference type="ARBA" id="ARBA00023170"/>
    </source>
</evidence>
<dbReference type="Gene3D" id="3.80.10.10">
    <property type="entry name" value="Ribonuclease Inhibitor"/>
    <property type="match status" value="5"/>
</dbReference>
<sequence>MAACDGIMDTWDYKCTSTLPVHDVHSAPSSMASLTSPTPIPIFFMLALLSVLPSSSPSPTSSSGGDTDLAALLAFKAQLADPLRVLAGNWTTGTSFCYWVGVSCSRRRQRVTALSLPGMPLVGSVTTHVGNLSFLSILNLTNTNLTGSIPPELGRLHRLKYLRLSGNSLSSIIPPTLGNLTRLEFLGLDLNQFSGQIPPELLLHMHNLRKINLFGNDLSGQIPPYLFNNTPSLAYINFGNNSLSGPIPHTIASLSMLQVLNLQVNQLSGLVPRAMYNMSRLQIFALAGNGNLSGIFPTNQSFSLPMLQFFSLFRNNFTGRFPSGLASCQYLKVISLSRNSFVDVVPTWLAKLPHLEAISLGFNNLIGSIPATLGNLTSLAALELSNGNLEGEIPQELGLMQKLSYLHLGYNQFTGNIPASLGNLSELSYLNLGTNQLSGQGPRTLEYNADLNVLDLSNNNLEGNLDFLLDLSNCRQLQGIDVQENSFTGVLPDLVGNVTSRLAIFSAGYNKLTSGLPLAISNISSLEVIDLSNNLFTEPIPESISTLENLLYLDLSHNHMLGPIPTQIGMLGSVQHLFLQANKFSGCIPSNFGNLTWLENINLSNNQLSSTIPTSFFHLNKLIKLDISQNSFVGALPSNISSLRQTYQMDISSNLLTGSIPRSLGQLNMLTYLNLSHNSLENSIPGTFEKLKSLASLDVSFNNLSGTIPKFLANFTYLTILNLSFNRLEGQIPEGGVFSNLTVQSLIGNAGLCGAPRLRFSPCLERSPSTDIHLPLFLLPTLILAVVAIAICVYLWLKKKIKKEEYNASLSPTSVIGHQIISYRELIHATNNFSEHNILGSGSFGKVYKGLLSSGLVVAIKVLDMQLEQAIQSFDTECRVLRMTRHRNLIKVLNTCSTQDFRALVLEYMPNGSLETLLHCSKSTQHLGFLERLGIMLDVSMAIEYLHHDHYELILHCDLKPSNVLFDEEMTAHVADFGIARLLLDDNSMISVSMPGTVGYMAPEYGTLGKASRKSDMFSYGIMLLEVFTGRRPTDAMFDAQLTLRQWVHRAFPVDLFQVVDGHLLQGSSLSNCSLDNGFVASVFELGLQCSSDSPDQRMTMRDVVVTLKKIKAEFTGRTVKTSCSATQ</sequence>
<keyword evidence="17" id="KW-0675">Receptor</keyword>
<comment type="similarity">
    <text evidence="2">Belongs to the protein kinase superfamily. Ser/Thr protein kinase family.</text>
</comment>
<comment type="subcellular location">
    <subcellularLocation>
        <location evidence="1">Cell membrane</location>
        <topology evidence="1">Single-pass type I membrane protein</topology>
    </subcellularLocation>
</comment>
<dbReference type="SUPFAM" id="SSF52047">
    <property type="entry name" value="RNI-like"/>
    <property type="match status" value="2"/>
</dbReference>
<dbReference type="InterPro" id="IPR001611">
    <property type="entry name" value="Leu-rich_rpt"/>
</dbReference>
<dbReference type="GeneID" id="123113320"/>
<dbReference type="PANTHER" id="PTHR48056:SF73">
    <property type="entry name" value="LRR RECEPTOR-LIKE SERINE_THREONINE-PROTEIN KINASE EFR"/>
    <property type="match status" value="1"/>
</dbReference>
<dbReference type="InterPro" id="IPR008271">
    <property type="entry name" value="Ser/Thr_kinase_AS"/>
</dbReference>
<evidence type="ECO:0000256" key="5">
    <source>
        <dbReference type="ARBA" id="ARBA00022527"/>
    </source>
</evidence>
<dbReference type="RefSeq" id="XP_044390456.1">
    <property type="nucleotide sequence ID" value="XM_044534521.1"/>
</dbReference>
<dbReference type="Pfam" id="PF00069">
    <property type="entry name" value="Pkinase"/>
    <property type="match status" value="1"/>
</dbReference>
<evidence type="ECO:0000259" key="23">
    <source>
        <dbReference type="PROSITE" id="PS50011"/>
    </source>
</evidence>
<dbReference type="EC" id="2.7.11.1" evidence="3"/>
<protein>
    <recommendedName>
        <fullName evidence="3">non-specific serine/threonine protein kinase</fullName>
        <ecNumber evidence="3">2.7.11.1</ecNumber>
    </recommendedName>
</protein>
<accession>A0A3B6LRZ1</accession>